<dbReference type="AlphaFoldDB" id="A0ABD0YVN0"/>
<sequence length="164" mass="17999">MAAEKNVLQSERPVGDGRILPSPITMIAKYYAENLTDIGKAVGSKQFGQIKEKLAPVTLSRGVTPGYRGSQFHKDPKEGAAAWPALYQVRLFVRQSSHTDGNCLQHRAVGNPAEPFRIADTQLHRSSSFNSSGRSSNCDTADDVYSDVSLEEDVLDLNHKVRNV</sequence>
<dbReference type="Proteomes" id="UP001558652">
    <property type="component" value="Unassembled WGS sequence"/>
</dbReference>
<comment type="caution">
    <text evidence="1">The sequence shown here is derived from an EMBL/GenBank/DDBJ whole genome shotgun (WGS) entry which is preliminary data.</text>
</comment>
<name>A0ABD0YVN0_9HEMI</name>
<protein>
    <submittedName>
        <fullName evidence="1">Uncharacterized protein</fullName>
    </submittedName>
</protein>
<proteinExistence type="predicted"/>
<organism evidence="1 2">
    <name type="scientific">Ranatra chinensis</name>
    <dbReference type="NCBI Taxonomy" id="642074"/>
    <lineage>
        <taxon>Eukaryota</taxon>
        <taxon>Metazoa</taxon>
        <taxon>Ecdysozoa</taxon>
        <taxon>Arthropoda</taxon>
        <taxon>Hexapoda</taxon>
        <taxon>Insecta</taxon>
        <taxon>Pterygota</taxon>
        <taxon>Neoptera</taxon>
        <taxon>Paraneoptera</taxon>
        <taxon>Hemiptera</taxon>
        <taxon>Heteroptera</taxon>
        <taxon>Panheteroptera</taxon>
        <taxon>Nepomorpha</taxon>
        <taxon>Nepidae</taxon>
        <taxon>Ranatrinae</taxon>
        <taxon>Ranatra</taxon>
    </lineage>
</organism>
<keyword evidence="2" id="KW-1185">Reference proteome</keyword>
<gene>
    <name evidence="1" type="ORF">AAG570_013767</name>
</gene>
<reference evidence="1 2" key="1">
    <citation type="submission" date="2024-07" db="EMBL/GenBank/DDBJ databases">
        <title>Chromosome-level genome assembly of the water stick insect Ranatra chinensis (Heteroptera: Nepidae).</title>
        <authorList>
            <person name="Liu X."/>
        </authorList>
    </citation>
    <scope>NUCLEOTIDE SEQUENCE [LARGE SCALE GENOMIC DNA]</scope>
    <source>
        <strain evidence="1">Cailab_2021Rc</strain>
        <tissue evidence="1">Muscle</tissue>
    </source>
</reference>
<accession>A0ABD0YVN0</accession>
<evidence type="ECO:0000313" key="2">
    <source>
        <dbReference type="Proteomes" id="UP001558652"/>
    </source>
</evidence>
<evidence type="ECO:0000313" key="1">
    <source>
        <dbReference type="EMBL" id="KAL1129238.1"/>
    </source>
</evidence>
<dbReference type="EMBL" id="JBFDAA010000009">
    <property type="protein sequence ID" value="KAL1129238.1"/>
    <property type="molecule type" value="Genomic_DNA"/>
</dbReference>